<protein>
    <recommendedName>
        <fullName evidence="4">Transglycosylase SLT domain-containing protein</fullName>
    </recommendedName>
</protein>
<feature type="chain" id="PRO_5047019090" description="Transglycosylase SLT domain-containing protein" evidence="1">
    <location>
        <begin position="22"/>
        <end position="188"/>
    </location>
</feature>
<name>A0ABT3J5H2_9RHOB</name>
<dbReference type="Gene3D" id="1.10.530.10">
    <property type="match status" value="1"/>
</dbReference>
<evidence type="ECO:0008006" key="4">
    <source>
        <dbReference type="Google" id="ProtNLM"/>
    </source>
</evidence>
<dbReference type="EMBL" id="JAPDOG010000014">
    <property type="protein sequence ID" value="MCW3782906.1"/>
    <property type="molecule type" value="Genomic_DNA"/>
</dbReference>
<feature type="signal peptide" evidence="1">
    <location>
        <begin position="1"/>
        <end position="21"/>
    </location>
</feature>
<keyword evidence="1" id="KW-0732">Signal</keyword>
<keyword evidence="3" id="KW-1185">Reference proteome</keyword>
<dbReference type="InterPro" id="IPR023346">
    <property type="entry name" value="Lysozyme-like_dom_sf"/>
</dbReference>
<sequence length="188" mass="20280">MIRAVLLAAAFLAASPAGVAAGDGRFAANDVDFLNLIGNREGYRGYGTVSDYAPAIPDEVLTGMTISEVLDFQQGLLDQGTRSTAVGRYQFIRETLLRLVEEHGIGRDLLFDEEIQTYLARILMRDCGFYDPEAGIVPLGNCLAGTWAALPMLSGPKAGLSAYHGDGLNHHAVAVETFATVLDTRFLW</sequence>
<dbReference type="RefSeq" id="WP_264772540.1">
    <property type="nucleotide sequence ID" value="NZ_JAPDOG010000014.1"/>
</dbReference>
<organism evidence="2 3">
    <name type="scientific">Defluviimonas salinarum</name>
    <dbReference type="NCBI Taxonomy" id="2992147"/>
    <lineage>
        <taxon>Bacteria</taxon>
        <taxon>Pseudomonadati</taxon>
        <taxon>Pseudomonadota</taxon>
        <taxon>Alphaproteobacteria</taxon>
        <taxon>Rhodobacterales</taxon>
        <taxon>Paracoccaceae</taxon>
        <taxon>Albidovulum</taxon>
    </lineage>
</organism>
<comment type="caution">
    <text evidence="2">The sequence shown here is derived from an EMBL/GenBank/DDBJ whole genome shotgun (WGS) entry which is preliminary data.</text>
</comment>
<evidence type="ECO:0000256" key="1">
    <source>
        <dbReference type="SAM" id="SignalP"/>
    </source>
</evidence>
<evidence type="ECO:0000313" key="3">
    <source>
        <dbReference type="Proteomes" id="UP001207582"/>
    </source>
</evidence>
<accession>A0ABT3J5H2</accession>
<proteinExistence type="predicted"/>
<evidence type="ECO:0000313" key="2">
    <source>
        <dbReference type="EMBL" id="MCW3782906.1"/>
    </source>
</evidence>
<dbReference type="Proteomes" id="UP001207582">
    <property type="component" value="Unassembled WGS sequence"/>
</dbReference>
<dbReference type="SUPFAM" id="SSF53955">
    <property type="entry name" value="Lysozyme-like"/>
    <property type="match status" value="1"/>
</dbReference>
<reference evidence="2 3" key="1">
    <citation type="submission" date="2022-10" db="EMBL/GenBank/DDBJ databases">
        <title>Defluviimonas sp. CAU 1641 isolated from mud.</title>
        <authorList>
            <person name="Kim W."/>
        </authorList>
    </citation>
    <scope>NUCLEOTIDE SEQUENCE [LARGE SCALE GENOMIC DNA]</scope>
    <source>
        <strain evidence="2 3">CAU 1641</strain>
    </source>
</reference>
<gene>
    <name evidence="2" type="ORF">OM960_15070</name>
</gene>